<evidence type="ECO:0000259" key="4">
    <source>
        <dbReference type="PROSITE" id="PS50949"/>
    </source>
</evidence>
<organism evidence="5 6">
    <name type="scientific">Methanolapillus ohkumae</name>
    <dbReference type="NCBI Taxonomy" id="3028298"/>
    <lineage>
        <taxon>Archaea</taxon>
        <taxon>Methanobacteriati</taxon>
        <taxon>Methanobacteriota</taxon>
        <taxon>Stenosarchaea group</taxon>
        <taxon>Methanomicrobia</taxon>
        <taxon>Methanosarcinales</taxon>
        <taxon>Methanosarcinaceae</taxon>
        <taxon>Methanolapillus</taxon>
    </lineage>
</organism>
<dbReference type="Gene3D" id="1.10.10.10">
    <property type="entry name" value="Winged helix-like DNA-binding domain superfamily/Winged helix DNA-binding domain"/>
    <property type="match status" value="1"/>
</dbReference>
<feature type="domain" description="HTH gntR-type" evidence="4">
    <location>
        <begin position="11"/>
        <end position="79"/>
    </location>
</feature>
<evidence type="ECO:0000256" key="1">
    <source>
        <dbReference type="ARBA" id="ARBA00023015"/>
    </source>
</evidence>
<keyword evidence="1" id="KW-0805">Transcription regulation</keyword>
<dbReference type="EMBL" id="CP131061">
    <property type="protein sequence ID" value="WNY26684.1"/>
    <property type="molecule type" value="Genomic_DNA"/>
</dbReference>
<dbReference type="GO" id="GO:0003700">
    <property type="term" value="F:DNA-binding transcription factor activity"/>
    <property type="evidence" value="ECO:0007669"/>
    <property type="project" value="InterPro"/>
</dbReference>
<gene>
    <name evidence="5" type="primary">ytrA</name>
    <name evidence="5" type="ORF">MsAm2_04560</name>
</gene>
<evidence type="ECO:0000256" key="2">
    <source>
        <dbReference type="ARBA" id="ARBA00023125"/>
    </source>
</evidence>
<sequence>MNIIISNIVKIPIYEQIKEQIKSAIYSGELREGDLLPSIRQLAKDLNVSVITTMRSYTDLEQEGFVANVQGKGCYVQPQNPELLREQKLLEIENNLIAAISTAKTIRITQNDLLEMLKLLSEEDHYE</sequence>
<dbReference type="InterPro" id="IPR036388">
    <property type="entry name" value="WH-like_DNA-bd_sf"/>
</dbReference>
<evidence type="ECO:0000256" key="3">
    <source>
        <dbReference type="ARBA" id="ARBA00023163"/>
    </source>
</evidence>
<evidence type="ECO:0000313" key="5">
    <source>
        <dbReference type="EMBL" id="WNY26684.1"/>
    </source>
</evidence>
<dbReference type="InterPro" id="IPR000524">
    <property type="entry name" value="Tscrpt_reg_HTH_GntR"/>
</dbReference>
<dbReference type="CDD" id="cd07377">
    <property type="entry name" value="WHTH_GntR"/>
    <property type="match status" value="1"/>
</dbReference>
<dbReference type="PANTHER" id="PTHR38445:SF7">
    <property type="entry name" value="GNTR-FAMILY TRANSCRIPTIONAL REGULATOR"/>
    <property type="match status" value="1"/>
</dbReference>
<accession>A0AA96V551</accession>
<dbReference type="PROSITE" id="PS50949">
    <property type="entry name" value="HTH_GNTR"/>
    <property type="match status" value="1"/>
</dbReference>
<dbReference type="Proteomes" id="UP001304970">
    <property type="component" value="Chromosome"/>
</dbReference>
<dbReference type="Pfam" id="PF00392">
    <property type="entry name" value="GntR"/>
    <property type="match status" value="1"/>
</dbReference>
<reference evidence="5 6" key="1">
    <citation type="submission" date="2023-07" db="EMBL/GenBank/DDBJ databases">
        <title>Closed genome sequence of Methanosarcinaceae archaeon Am2.</title>
        <authorList>
            <person name="Poehlein A."/>
            <person name="Protasov E."/>
            <person name="Platt K."/>
            <person name="Reeh H."/>
            <person name="Daniel R."/>
            <person name="Brune A."/>
        </authorList>
    </citation>
    <scope>NUCLEOTIDE SEQUENCE [LARGE SCALE GENOMIC DNA]</scope>
    <source>
        <strain evidence="5 6">Am2</strain>
    </source>
</reference>
<keyword evidence="3" id="KW-0804">Transcription</keyword>
<dbReference type="GeneID" id="89227860"/>
<dbReference type="GO" id="GO:0003677">
    <property type="term" value="F:DNA binding"/>
    <property type="evidence" value="ECO:0007669"/>
    <property type="project" value="UniProtKB-KW"/>
</dbReference>
<keyword evidence="6" id="KW-1185">Reference proteome</keyword>
<protein>
    <submittedName>
        <fullName evidence="5">HTH-type transcriptional repressor YtrA</fullName>
    </submittedName>
</protein>
<proteinExistence type="predicted"/>
<dbReference type="SUPFAM" id="SSF46785">
    <property type="entry name" value="Winged helix' DNA-binding domain"/>
    <property type="match status" value="1"/>
</dbReference>
<dbReference type="SMART" id="SM00345">
    <property type="entry name" value="HTH_GNTR"/>
    <property type="match status" value="1"/>
</dbReference>
<name>A0AA96V551_9EURY</name>
<dbReference type="AlphaFoldDB" id="A0AA96V551"/>
<evidence type="ECO:0000313" key="6">
    <source>
        <dbReference type="Proteomes" id="UP001304970"/>
    </source>
</evidence>
<dbReference type="InterPro" id="IPR036390">
    <property type="entry name" value="WH_DNA-bd_sf"/>
</dbReference>
<dbReference type="PANTHER" id="PTHR38445">
    <property type="entry name" value="HTH-TYPE TRANSCRIPTIONAL REPRESSOR YTRA"/>
    <property type="match status" value="1"/>
</dbReference>
<dbReference type="RefSeq" id="WP_338098205.1">
    <property type="nucleotide sequence ID" value="NZ_CP131061.1"/>
</dbReference>
<keyword evidence="2" id="KW-0238">DNA-binding</keyword>